<dbReference type="InterPro" id="IPR047762">
    <property type="entry name" value="EHMT_CRR"/>
</dbReference>
<dbReference type="SUPFAM" id="SSF48403">
    <property type="entry name" value="Ankyrin repeat"/>
    <property type="match status" value="1"/>
</dbReference>
<dbReference type="InterPro" id="IPR043550">
    <property type="entry name" value="EHMT1/EHMT2"/>
</dbReference>
<evidence type="ECO:0000313" key="18">
    <source>
        <dbReference type="Proteomes" id="UP000886998"/>
    </source>
</evidence>
<dbReference type="SUPFAM" id="SSF82199">
    <property type="entry name" value="SET domain"/>
    <property type="match status" value="1"/>
</dbReference>
<dbReference type="CDD" id="cd20905">
    <property type="entry name" value="EHMT_ZBD"/>
    <property type="match status" value="1"/>
</dbReference>
<evidence type="ECO:0000256" key="1">
    <source>
        <dbReference type="ARBA" id="ARBA00004175"/>
    </source>
</evidence>
<dbReference type="Pfam" id="PF21533">
    <property type="entry name" value="EHMT1-2_CRR"/>
    <property type="match status" value="1"/>
</dbReference>
<sequence>MQNQNFWNDSYSPSEYSEKHWMTGVGRNSDEFCNSYSINPESHPIGPYDEFFTYTNDIPSNSINNMELASQLSTIPSNNVKTSGVPNNDLFVDSSTFAESLIPPSNAKNSDEKHINGQLLSDSDVMPFNVSQSRDDINPSLSTLSKLTKRRNSLPSNYASDKQLNIDSEIQPIYNTDIFEINSPCSSSEVIKVNSSDNLSWTNCYAPDRKHTTSVVSSERGLDSLVNKLFTDEQKKRYLASKKKQMESKKEENKQMDMEAAYKSFLESMTNSQNSSVFDNRDITSDTDEIVVDDKMFLCENSDDCIINTTSNEIDMNSENPKQVIFISNPVPEETSIDISGSPCLTINTDSNQQEVEHMDCETIDERTISENVLASATAALFKTVPFPNVGQNVNLITECIKTPFYDSIDIKGDTNSSAGNFTNDEISDSLDKIFTQTSVSDDSDILYSIRSEQADEATFDFDTGKLIPLNISTENSDDAYAVISDSTQENFKILKPEVSGEELSPDQLSNSKDFKVDQDLESKENDLSVFSTESKCLQDVNYFKNVSSSHANENFLDNPKDINSRLTEERKINFNLSVKNYSLQKDIFGNIVNDLKNQMKTYSVNEQKGHEIPPNDSVNIDIELCDNSEKFIDISDGNSSLTKNAKTDIFFKNIKDTDINTNLVTNEKNVLFVEDEKEQLNISINDSQNCEKDLNSDENNISLFKSSQCYINTFCMPDKKENKFSPDNENIENDMHFDTGEKLLDSSNKANDRNEVSLINNKNSSNAPCESRLHESENLDVNESLNTKIQYFKHSNECLETPSHKFQSTHDTNSSSKARKSFMSKFILKSSDNAMFREWEDSNEIQRETHDVPITNHILSTSDVENVSTSGQEAMNSLDFNLKSSQKSRKSFCSLNSDSNFRKKTARKSSLKSCGNDIDNVTRQMDVNSFSSDSEDKLPKRKKFVHYLRDEDYGTVENMNSSTINNASKNKRQCIALKTFKKPFTAAKKSIIEKTAFKTVIQSYFGIRTAMKTCKSSGKVQNANIVEKDGSAVIITLQDKSDLADLSVDELSSDETKSSSVYWSPLKDLKLLKSVCCCSADEILCLCNGEQLQLICEAEDTINEKIVPCMRSISHQYLLTPSSEIKCRAFCDIHLWRLKKHHCCPKCGIFCTQGSFLYCDNSSKGEKEDHFFHQSCFLIPDTGLPPGCPHCCRFSNFKNVNLTLFENDNEEIDTNLAIGFDARNLTQDLESYDLFMIVQDSEVECASNVNSAFLIQKQDLETMLMAVSEETSLRLRPAGKCLFNPIKNNDVKKVLQLIANGVNPNHKFTTHKNNTPLHIAAFYGSTGIIHALLQCGALIDAINDDLETPLILAVEKDQTSVVRYLIHAGAQVDVKNENGLTAFHVACKNNCKEIAELLFNTGKFDVNLQDDGGWTPLVWACEHNYVGLIQWLLNLDADPNVRDNEENTALHWAACSGNNDILEMLLDNGCNLGFVNQRGDSALHIAARKDNYICVKLLLERGALLDCVNKDNETPLMCCDKDSRSRRILNKHLLTSSKPECNSLQQHVGFRDISRGTEKYPIQAVNEVDQQEFIMDFRYITANCFASNINVTTTVDSMQLCYCKDNCSSRDCTCTSISRCWYDMDGRLLSDFNMGNPPSIYECNKTCHCPKSCINRVVQQGLKHPLQLFRTLDRGWGVRTLRDLSKGTFVCEYVGEVIPNDEVSRRTDDTYLFDLESKKGKTGEYSIDARFYGNIARFINHSCDPNLVGIQVFVEHQDLNFPRIAFFTRKDVKAFEELCFDYGMDFWLPKSKTILCTCNSSLCKYSKDSIDMTLQAIILQFTNAT</sequence>
<evidence type="ECO:0000256" key="2">
    <source>
        <dbReference type="ARBA" id="ARBA00004286"/>
    </source>
</evidence>
<keyword evidence="10" id="KW-0949">S-adenosyl-L-methionine</keyword>
<dbReference type="PROSITE" id="PS50088">
    <property type="entry name" value="ANK_REPEAT"/>
    <property type="match status" value="5"/>
</dbReference>
<feature type="domain" description="SET" evidence="15">
    <location>
        <begin position="1665"/>
        <end position="1784"/>
    </location>
</feature>
<keyword evidence="13" id="KW-0472">Membrane</keyword>
<organism evidence="17 18">
    <name type="scientific">Trichonephila inaurata madagascariensis</name>
    <dbReference type="NCBI Taxonomy" id="2747483"/>
    <lineage>
        <taxon>Eukaryota</taxon>
        <taxon>Metazoa</taxon>
        <taxon>Ecdysozoa</taxon>
        <taxon>Arthropoda</taxon>
        <taxon>Chelicerata</taxon>
        <taxon>Arachnida</taxon>
        <taxon>Araneae</taxon>
        <taxon>Araneomorphae</taxon>
        <taxon>Entelegynae</taxon>
        <taxon>Araneoidea</taxon>
        <taxon>Nephilidae</taxon>
        <taxon>Trichonephila</taxon>
        <taxon>Trichonephila inaurata</taxon>
    </lineage>
</organism>
<dbReference type="SMART" id="SM00317">
    <property type="entry name" value="SET"/>
    <property type="match status" value="1"/>
</dbReference>
<keyword evidence="8" id="KW-0808">Transferase</keyword>
<dbReference type="Gene3D" id="1.25.40.20">
    <property type="entry name" value="Ankyrin repeat-containing domain"/>
    <property type="match status" value="3"/>
</dbReference>
<evidence type="ECO:0000256" key="11">
    <source>
        <dbReference type="ARBA" id="ARBA00022699"/>
    </source>
</evidence>
<evidence type="ECO:0000259" key="16">
    <source>
        <dbReference type="PROSITE" id="PS50867"/>
    </source>
</evidence>
<feature type="repeat" description="ANK" evidence="14">
    <location>
        <begin position="1446"/>
        <end position="1478"/>
    </location>
</feature>
<gene>
    <name evidence="17" type="primary">Ehmt2</name>
    <name evidence="17" type="ORF">TNIN_468202</name>
</gene>
<keyword evidence="9" id="KW-0800">Toxin</keyword>
<proteinExistence type="predicted"/>
<protein>
    <submittedName>
        <fullName evidence="17">Histone-lysine N-methyltransferase EHMT2</fullName>
    </submittedName>
</protein>
<keyword evidence="11" id="KW-0528">Neurotoxin</keyword>
<dbReference type="InterPro" id="IPR002110">
    <property type="entry name" value="Ankyrin_rpt"/>
</dbReference>
<dbReference type="Pfam" id="PF05033">
    <property type="entry name" value="Pre-SET"/>
    <property type="match status" value="1"/>
</dbReference>
<dbReference type="Pfam" id="PF00856">
    <property type="entry name" value="SET"/>
    <property type="match status" value="1"/>
</dbReference>
<dbReference type="InterPro" id="IPR007728">
    <property type="entry name" value="Pre-SET_dom"/>
</dbReference>
<evidence type="ECO:0000313" key="17">
    <source>
        <dbReference type="EMBL" id="GFY67798.1"/>
    </source>
</evidence>
<evidence type="ECO:0000256" key="9">
    <source>
        <dbReference type="ARBA" id="ARBA00022656"/>
    </source>
</evidence>
<dbReference type="InterPro" id="IPR036770">
    <property type="entry name" value="Ankyrin_rpt-contain_sf"/>
</dbReference>
<dbReference type="EMBL" id="BMAV01016749">
    <property type="protein sequence ID" value="GFY67798.1"/>
    <property type="molecule type" value="Genomic_DNA"/>
</dbReference>
<keyword evidence="18" id="KW-1185">Reference proteome</keyword>
<evidence type="ECO:0000256" key="5">
    <source>
        <dbReference type="ARBA" id="ARBA00022483"/>
    </source>
</evidence>
<keyword evidence="5" id="KW-0268">Exocytosis</keyword>
<dbReference type="GO" id="GO:0000122">
    <property type="term" value="P:negative regulation of transcription by RNA polymerase II"/>
    <property type="evidence" value="ECO:0007669"/>
    <property type="project" value="TreeGrafter"/>
</dbReference>
<evidence type="ECO:0000256" key="6">
    <source>
        <dbReference type="ARBA" id="ARBA00022525"/>
    </source>
</evidence>
<name>A0A8X6YBY0_9ARAC</name>
<dbReference type="PANTHER" id="PTHR46307">
    <property type="entry name" value="G9A, ISOFORM B"/>
    <property type="match status" value="1"/>
</dbReference>
<dbReference type="InterPro" id="IPR001214">
    <property type="entry name" value="SET_dom"/>
</dbReference>
<dbReference type="InterPro" id="IPR046341">
    <property type="entry name" value="SET_dom_sf"/>
</dbReference>
<dbReference type="GO" id="GO:0046974">
    <property type="term" value="F:histone H3K9 methyltransferase activity"/>
    <property type="evidence" value="ECO:0007669"/>
    <property type="project" value="TreeGrafter"/>
</dbReference>
<keyword evidence="7" id="KW-1052">Target cell membrane</keyword>
<dbReference type="GO" id="GO:0002039">
    <property type="term" value="F:p53 binding"/>
    <property type="evidence" value="ECO:0007669"/>
    <property type="project" value="InterPro"/>
</dbReference>
<feature type="repeat" description="ANK" evidence="14">
    <location>
        <begin position="1479"/>
        <end position="1511"/>
    </location>
</feature>
<dbReference type="GO" id="GO:0005576">
    <property type="term" value="C:extracellular region"/>
    <property type="evidence" value="ECO:0007669"/>
    <property type="project" value="UniProtKB-SubCell"/>
</dbReference>
<dbReference type="PROSITE" id="PS50280">
    <property type="entry name" value="SET"/>
    <property type="match status" value="1"/>
</dbReference>
<dbReference type="Pfam" id="PF12796">
    <property type="entry name" value="Ank_2"/>
    <property type="match status" value="2"/>
</dbReference>
<dbReference type="GO" id="GO:0032259">
    <property type="term" value="P:methylation"/>
    <property type="evidence" value="ECO:0007669"/>
    <property type="project" value="UniProtKB-KW"/>
</dbReference>
<dbReference type="PANTHER" id="PTHR46307:SF4">
    <property type="entry name" value="G9A, ISOFORM B"/>
    <property type="match status" value="1"/>
</dbReference>
<evidence type="ECO:0000256" key="7">
    <source>
        <dbReference type="ARBA" id="ARBA00022537"/>
    </source>
</evidence>
<dbReference type="PROSITE" id="PS50297">
    <property type="entry name" value="ANK_REP_REGION"/>
    <property type="match status" value="5"/>
</dbReference>
<dbReference type="SMART" id="SM00248">
    <property type="entry name" value="ANK"/>
    <property type="match status" value="6"/>
</dbReference>
<keyword evidence="14" id="KW-0040">ANK repeat</keyword>
<keyword evidence="12" id="KW-0638">Presynaptic neurotoxin</keyword>
<evidence type="ECO:0000256" key="3">
    <source>
        <dbReference type="ARBA" id="ARBA00004613"/>
    </source>
</evidence>
<keyword evidence="8" id="KW-0489">Methyltransferase</keyword>
<feature type="repeat" description="ANK" evidence="14">
    <location>
        <begin position="1346"/>
        <end position="1378"/>
    </location>
</feature>
<dbReference type="Proteomes" id="UP000886998">
    <property type="component" value="Unassembled WGS sequence"/>
</dbReference>
<dbReference type="Pfam" id="PF00023">
    <property type="entry name" value="Ank"/>
    <property type="match status" value="1"/>
</dbReference>
<accession>A0A8X6YBY0</accession>
<evidence type="ECO:0000256" key="13">
    <source>
        <dbReference type="ARBA" id="ARBA00023298"/>
    </source>
</evidence>
<dbReference type="GO" id="GO:0000785">
    <property type="term" value="C:chromatin"/>
    <property type="evidence" value="ECO:0007669"/>
    <property type="project" value="TreeGrafter"/>
</dbReference>
<dbReference type="GO" id="GO:0008270">
    <property type="term" value="F:zinc ion binding"/>
    <property type="evidence" value="ECO:0007669"/>
    <property type="project" value="InterPro"/>
</dbReference>
<reference evidence="17" key="1">
    <citation type="submission" date="2020-08" db="EMBL/GenBank/DDBJ databases">
        <title>Multicomponent nature underlies the extraordinary mechanical properties of spider dragline silk.</title>
        <authorList>
            <person name="Kono N."/>
            <person name="Nakamura H."/>
            <person name="Mori M."/>
            <person name="Yoshida Y."/>
            <person name="Ohtoshi R."/>
            <person name="Malay A.D."/>
            <person name="Moran D.A.P."/>
            <person name="Tomita M."/>
            <person name="Numata K."/>
            <person name="Arakawa K."/>
        </authorList>
    </citation>
    <scope>NUCLEOTIDE SEQUENCE</scope>
</reference>
<comment type="caution">
    <text evidence="17">The sequence shown here is derived from an EMBL/GenBank/DDBJ whole genome shotgun (WGS) entry which is preliminary data.</text>
</comment>
<keyword evidence="6" id="KW-0964">Secreted</keyword>
<dbReference type="GO" id="GO:0005634">
    <property type="term" value="C:nucleus"/>
    <property type="evidence" value="ECO:0007669"/>
    <property type="project" value="InterPro"/>
</dbReference>
<dbReference type="GO" id="GO:0044218">
    <property type="term" value="C:other organism cell membrane"/>
    <property type="evidence" value="ECO:0007669"/>
    <property type="project" value="UniProtKB-KW"/>
</dbReference>
<dbReference type="GO" id="GO:0090729">
    <property type="term" value="F:toxin activity"/>
    <property type="evidence" value="ECO:0007669"/>
    <property type="project" value="UniProtKB-KW"/>
</dbReference>
<feature type="repeat" description="ANK" evidence="14">
    <location>
        <begin position="1413"/>
        <end position="1445"/>
    </location>
</feature>
<evidence type="ECO:0000256" key="4">
    <source>
        <dbReference type="ARBA" id="ARBA00022454"/>
    </source>
</evidence>
<keyword evidence="13" id="KW-1053">Target membrane</keyword>
<evidence type="ECO:0000256" key="12">
    <source>
        <dbReference type="ARBA" id="ARBA00023028"/>
    </source>
</evidence>
<dbReference type="GO" id="GO:0044231">
    <property type="term" value="C:host cell presynaptic membrane"/>
    <property type="evidence" value="ECO:0007669"/>
    <property type="project" value="UniProtKB-KW"/>
</dbReference>
<keyword evidence="4" id="KW-0158">Chromosome</keyword>
<evidence type="ECO:0000256" key="14">
    <source>
        <dbReference type="PROSITE-ProRule" id="PRU00023"/>
    </source>
</evidence>
<dbReference type="SMART" id="SM00468">
    <property type="entry name" value="PreSET"/>
    <property type="match status" value="1"/>
</dbReference>
<feature type="repeat" description="ANK" evidence="14">
    <location>
        <begin position="1313"/>
        <end position="1345"/>
    </location>
</feature>
<evidence type="ECO:0000256" key="10">
    <source>
        <dbReference type="ARBA" id="ARBA00022691"/>
    </source>
</evidence>
<evidence type="ECO:0000256" key="8">
    <source>
        <dbReference type="ARBA" id="ARBA00022603"/>
    </source>
</evidence>
<feature type="domain" description="Pre-SET" evidence="16">
    <location>
        <begin position="1600"/>
        <end position="1662"/>
    </location>
</feature>
<dbReference type="PROSITE" id="PS50867">
    <property type="entry name" value="PRE_SET"/>
    <property type="match status" value="1"/>
</dbReference>
<dbReference type="GO" id="GO:0006887">
    <property type="term" value="P:exocytosis"/>
    <property type="evidence" value="ECO:0007669"/>
    <property type="project" value="UniProtKB-KW"/>
</dbReference>
<evidence type="ECO:0000259" key="15">
    <source>
        <dbReference type="PROSITE" id="PS50280"/>
    </source>
</evidence>
<dbReference type="Gene3D" id="2.170.270.10">
    <property type="entry name" value="SET domain"/>
    <property type="match status" value="1"/>
</dbReference>
<dbReference type="OrthoDB" id="6419967at2759"/>
<comment type="subcellular location">
    <subcellularLocation>
        <location evidence="2">Chromosome</location>
    </subcellularLocation>
    <subcellularLocation>
        <location evidence="3">Secreted</location>
    </subcellularLocation>
    <subcellularLocation>
        <location evidence="1">Target cell membrane</location>
    </subcellularLocation>
</comment>